<gene>
    <name evidence="2" type="ORF">R1flu_018168</name>
</gene>
<keyword evidence="3" id="KW-1185">Reference proteome</keyword>
<accession>A0ABD1ZF21</accession>
<dbReference type="AlphaFoldDB" id="A0ABD1ZF21"/>
<proteinExistence type="predicted"/>
<protein>
    <submittedName>
        <fullName evidence="2">Uncharacterized protein</fullName>
    </submittedName>
</protein>
<dbReference type="EMBL" id="JBHFFA010000001">
    <property type="protein sequence ID" value="KAL2650040.1"/>
    <property type="molecule type" value="Genomic_DNA"/>
</dbReference>
<evidence type="ECO:0000256" key="1">
    <source>
        <dbReference type="SAM" id="MobiDB-lite"/>
    </source>
</evidence>
<reference evidence="2 3" key="1">
    <citation type="submission" date="2024-09" db="EMBL/GenBank/DDBJ databases">
        <title>Chromosome-scale assembly of Riccia fluitans.</title>
        <authorList>
            <person name="Paukszto L."/>
            <person name="Sawicki J."/>
            <person name="Karawczyk K."/>
            <person name="Piernik-Szablinska J."/>
            <person name="Szczecinska M."/>
            <person name="Mazdziarz M."/>
        </authorList>
    </citation>
    <scope>NUCLEOTIDE SEQUENCE [LARGE SCALE GENOMIC DNA]</scope>
    <source>
        <strain evidence="2">Rf_01</strain>
        <tissue evidence="2">Aerial parts of the thallus</tissue>
    </source>
</reference>
<organism evidence="2 3">
    <name type="scientific">Riccia fluitans</name>
    <dbReference type="NCBI Taxonomy" id="41844"/>
    <lineage>
        <taxon>Eukaryota</taxon>
        <taxon>Viridiplantae</taxon>
        <taxon>Streptophyta</taxon>
        <taxon>Embryophyta</taxon>
        <taxon>Marchantiophyta</taxon>
        <taxon>Marchantiopsida</taxon>
        <taxon>Marchantiidae</taxon>
        <taxon>Marchantiales</taxon>
        <taxon>Ricciaceae</taxon>
        <taxon>Riccia</taxon>
    </lineage>
</organism>
<feature type="compositionally biased region" description="Polar residues" evidence="1">
    <location>
        <begin position="63"/>
        <end position="74"/>
    </location>
</feature>
<dbReference type="Proteomes" id="UP001605036">
    <property type="component" value="Unassembled WGS sequence"/>
</dbReference>
<comment type="caution">
    <text evidence="2">The sequence shown here is derived from an EMBL/GenBank/DDBJ whole genome shotgun (WGS) entry which is preliminary data.</text>
</comment>
<name>A0ABD1ZF21_9MARC</name>
<evidence type="ECO:0000313" key="2">
    <source>
        <dbReference type="EMBL" id="KAL2650040.1"/>
    </source>
</evidence>
<sequence>METNVQASLSLKSDSNNRIIITRAAFTRQSILFSIAGSPQSYLKNGVDSRDQFYSKVLKAKGSPSSCNMSNVGSAQPAGKRSAWT</sequence>
<feature type="region of interest" description="Disordered" evidence="1">
    <location>
        <begin position="61"/>
        <end position="85"/>
    </location>
</feature>
<evidence type="ECO:0000313" key="3">
    <source>
        <dbReference type="Proteomes" id="UP001605036"/>
    </source>
</evidence>